<keyword evidence="4" id="KW-0378">Hydrolase</keyword>
<dbReference type="SUPFAM" id="SSF52540">
    <property type="entry name" value="P-loop containing nucleoside triphosphate hydrolases"/>
    <property type="match status" value="1"/>
</dbReference>
<accession>A0A077UJX0</accession>
<dbReference type="GO" id="GO:0016887">
    <property type="term" value="F:ATP hydrolysis activity"/>
    <property type="evidence" value="ECO:0007669"/>
    <property type="project" value="InterPro"/>
</dbReference>
<organism evidence="4 5">
    <name type="scientific">Staphylococcus schweitzeri</name>
    <dbReference type="NCBI Taxonomy" id="1654388"/>
    <lineage>
        <taxon>Bacteria</taxon>
        <taxon>Bacillati</taxon>
        <taxon>Bacillota</taxon>
        <taxon>Bacilli</taxon>
        <taxon>Bacillales</taxon>
        <taxon>Staphylococcaceae</taxon>
        <taxon>Staphylococcus</taxon>
    </lineage>
</organism>
<dbReference type="RefSeq" id="WP_047531356.1">
    <property type="nucleotide sequence ID" value="NZ_CCEH01000016.1"/>
</dbReference>
<dbReference type="PROSITE" id="PS50893">
    <property type="entry name" value="ABC_TRANSPORTER_2"/>
    <property type="match status" value="1"/>
</dbReference>
<dbReference type="InterPro" id="IPR019895">
    <property type="entry name" value="L_ocin_972_ABC"/>
</dbReference>
<gene>
    <name evidence="4" type="primary">macB_2</name>
    <name evidence="4" type="ORF">ERS140147_01903</name>
</gene>
<dbReference type="SMART" id="SM00382">
    <property type="entry name" value="AAA"/>
    <property type="match status" value="1"/>
</dbReference>
<keyword evidence="2 4" id="KW-0067">ATP-binding</keyword>
<reference evidence="4 5" key="1">
    <citation type="submission" date="2014-05" db="EMBL/GenBank/DDBJ databases">
        <authorList>
            <person name="Aslett A.Martin."/>
            <person name="De Silva Nishadi"/>
        </authorList>
    </citation>
    <scope>NUCLEOTIDE SEQUENCE [LARGE SCALE GENOMIC DNA]</scope>
</reference>
<dbReference type="Proteomes" id="UP000044616">
    <property type="component" value="Unassembled WGS sequence"/>
</dbReference>
<dbReference type="InterPro" id="IPR027417">
    <property type="entry name" value="P-loop_NTPase"/>
</dbReference>
<dbReference type="NCBIfam" id="TIGR03608">
    <property type="entry name" value="L_ocin_972_ABC"/>
    <property type="match status" value="1"/>
</dbReference>
<feature type="domain" description="ABC transporter" evidence="3">
    <location>
        <begin position="2"/>
        <end position="213"/>
    </location>
</feature>
<protein>
    <submittedName>
        <fullName evidence="4">ABC transporter ATP-binding protein</fullName>
        <ecNumber evidence="4">3.6.3.-</ecNumber>
    </submittedName>
</protein>
<dbReference type="EC" id="3.6.3.-" evidence="4"/>
<dbReference type="PANTHER" id="PTHR42798:SF4">
    <property type="entry name" value="ABC TRANSPORTER DOMAIN-CONTAINING PROTEIN"/>
    <property type="match status" value="1"/>
</dbReference>
<dbReference type="EMBL" id="CCEH01000016">
    <property type="protein sequence ID" value="CDR28760.1"/>
    <property type="molecule type" value="Genomic_DNA"/>
</dbReference>
<dbReference type="PROSITE" id="PS00211">
    <property type="entry name" value="ABC_TRANSPORTER_1"/>
    <property type="match status" value="1"/>
</dbReference>
<proteinExistence type="predicted"/>
<dbReference type="InterPro" id="IPR003593">
    <property type="entry name" value="AAA+_ATPase"/>
</dbReference>
<dbReference type="InterPro" id="IPR003439">
    <property type="entry name" value="ABC_transporter-like_ATP-bd"/>
</dbReference>
<sequence length="213" mass="24046">MIELKDLTIQKGNTSILKKLNLKFQCGKSYALIGKSGCGKSTLLNAIAGLEKMGKQHVYLNGQLERFKSNFYRDKLGYLFQNYGLIDNLTVNENLDIGLAYKKISKKEKEQLKIRYIEQFGLSNSLKRKVHTLSGGEQQRVALIRMILKDPTVMLADEPTGALDPKTGQMIIQTLFDLVDESKVLILATHDMAIAKQCDEVIDLEQYRKVASM</sequence>
<dbReference type="PANTHER" id="PTHR42798">
    <property type="entry name" value="LIPOPROTEIN-RELEASING SYSTEM ATP-BINDING PROTEIN LOLD"/>
    <property type="match status" value="1"/>
</dbReference>
<dbReference type="Pfam" id="PF00005">
    <property type="entry name" value="ABC_tran"/>
    <property type="match status" value="1"/>
</dbReference>
<keyword evidence="1" id="KW-0547">Nucleotide-binding</keyword>
<evidence type="ECO:0000313" key="5">
    <source>
        <dbReference type="Proteomes" id="UP000044616"/>
    </source>
</evidence>
<dbReference type="InterPro" id="IPR017871">
    <property type="entry name" value="ABC_transporter-like_CS"/>
</dbReference>
<dbReference type="AlphaFoldDB" id="A0A077UJX0"/>
<evidence type="ECO:0000259" key="3">
    <source>
        <dbReference type="PROSITE" id="PS50893"/>
    </source>
</evidence>
<evidence type="ECO:0000313" key="4">
    <source>
        <dbReference type="EMBL" id="CDR28760.1"/>
    </source>
</evidence>
<evidence type="ECO:0000256" key="2">
    <source>
        <dbReference type="ARBA" id="ARBA00022840"/>
    </source>
</evidence>
<dbReference type="Gene3D" id="3.40.50.300">
    <property type="entry name" value="P-loop containing nucleotide triphosphate hydrolases"/>
    <property type="match status" value="1"/>
</dbReference>
<dbReference type="GO" id="GO:0005524">
    <property type="term" value="F:ATP binding"/>
    <property type="evidence" value="ECO:0007669"/>
    <property type="project" value="UniProtKB-KW"/>
</dbReference>
<name>A0A077UJX0_9STAP</name>
<evidence type="ECO:0000256" key="1">
    <source>
        <dbReference type="ARBA" id="ARBA00022741"/>
    </source>
</evidence>